<accession>A0A1A9V284</accession>
<name>A0A1A9V284_GLOAU</name>
<proteinExistence type="predicted"/>
<evidence type="ECO:0000313" key="3">
    <source>
        <dbReference type="Proteomes" id="UP000078200"/>
    </source>
</evidence>
<evidence type="ECO:0000256" key="1">
    <source>
        <dbReference type="SAM" id="MobiDB-lite"/>
    </source>
</evidence>
<sequence>MKGGRIKLSMYFEVVTSYARILTPMEKENTPKVTKTNPEGDAIPEPAEEMDDVVMSEDSSDNGNLPTEDEDPESLRGAQTGPKEGAEPPVRPSIGTTERQREESGKGCSRKKRLSGATSRHLQALIKGAMTFGEPHKGVMAARAASEMAKPRLAPNRLNLTTPRPLAPAIRLLV</sequence>
<dbReference type="AlphaFoldDB" id="A0A1A9V284"/>
<dbReference type="EnsemblMetazoa" id="GAUT023425-RA">
    <property type="protein sequence ID" value="GAUT023425-PA"/>
    <property type="gene ID" value="GAUT023425"/>
</dbReference>
<reference evidence="2" key="1">
    <citation type="submission" date="2020-05" db="UniProtKB">
        <authorList>
            <consortium name="EnsemblMetazoa"/>
        </authorList>
    </citation>
    <scope>IDENTIFICATION</scope>
    <source>
        <strain evidence="2">TTRI</strain>
    </source>
</reference>
<evidence type="ECO:0000313" key="2">
    <source>
        <dbReference type="EnsemblMetazoa" id="GAUT023425-PA"/>
    </source>
</evidence>
<keyword evidence="3" id="KW-1185">Reference proteome</keyword>
<feature type="region of interest" description="Disordered" evidence="1">
    <location>
        <begin position="23"/>
        <end position="118"/>
    </location>
</feature>
<dbReference type="VEuPathDB" id="VectorBase:GAUT023425"/>
<feature type="compositionally biased region" description="Acidic residues" evidence="1">
    <location>
        <begin position="46"/>
        <end position="60"/>
    </location>
</feature>
<protein>
    <submittedName>
        <fullName evidence="2">Uncharacterized protein</fullName>
    </submittedName>
</protein>
<organism evidence="2 3">
    <name type="scientific">Glossina austeni</name>
    <name type="common">Savannah tsetse fly</name>
    <dbReference type="NCBI Taxonomy" id="7395"/>
    <lineage>
        <taxon>Eukaryota</taxon>
        <taxon>Metazoa</taxon>
        <taxon>Ecdysozoa</taxon>
        <taxon>Arthropoda</taxon>
        <taxon>Hexapoda</taxon>
        <taxon>Insecta</taxon>
        <taxon>Pterygota</taxon>
        <taxon>Neoptera</taxon>
        <taxon>Endopterygota</taxon>
        <taxon>Diptera</taxon>
        <taxon>Brachycera</taxon>
        <taxon>Muscomorpha</taxon>
        <taxon>Hippoboscoidea</taxon>
        <taxon>Glossinidae</taxon>
        <taxon>Glossina</taxon>
    </lineage>
</organism>
<dbReference type="Proteomes" id="UP000078200">
    <property type="component" value="Unassembled WGS sequence"/>
</dbReference>